<organism evidence="4 5">
    <name type="scientific">Phytophthora cactorum</name>
    <dbReference type="NCBI Taxonomy" id="29920"/>
    <lineage>
        <taxon>Eukaryota</taxon>
        <taxon>Sar</taxon>
        <taxon>Stramenopiles</taxon>
        <taxon>Oomycota</taxon>
        <taxon>Peronosporomycetes</taxon>
        <taxon>Peronosporales</taxon>
        <taxon>Peronosporaceae</taxon>
        <taxon>Phytophthora</taxon>
    </lineage>
</organism>
<dbReference type="PANTHER" id="PTHR47584:SF14">
    <property type="entry name" value="L10-INTERACTING MYB DOMAIN-CONTAINING PROTEIN-LIKE"/>
    <property type="match status" value="1"/>
</dbReference>
<dbReference type="EMBL" id="RCMG01000269">
    <property type="protein sequence ID" value="KAG2857976.1"/>
    <property type="molecule type" value="Genomic_DNA"/>
</dbReference>
<name>A0A8T1LQA1_9STRA</name>
<gene>
    <name evidence="3" type="ORF">PC113_g10217</name>
    <name evidence="4" type="ORF">PC115_g4672</name>
</gene>
<comment type="caution">
    <text evidence="4">The sequence shown here is derived from an EMBL/GenBank/DDBJ whole genome shotgun (WGS) entry which is preliminary data.</text>
</comment>
<reference evidence="4" key="1">
    <citation type="submission" date="2018-10" db="EMBL/GenBank/DDBJ databases">
        <title>Effector identification in a new, highly contiguous assembly of the strawberry crown rot pathogen Phytophthora cactorum.</title>
        <authorList>
            <person name="Armitage A.D."/>
            <person name="Nellist C.F."/>
            <person name="Bates H."/>
            <person name="Vickerstaff R.J."/>
            <person name="Harrison R.J."/>
        </authorList>
    </citation>
    <scope>NUCLEOTIDE SEQUENCE</scope>
    <source>
        <strain evidence="3">15-7</strain>
        <strain evidence="4">4032</strain>
    </source>
</reference>
<evidence type="ECO:0000313" key="4">
    <source>
        <dbReference type="EMBL" id="KAG2936079.1"/>
    </source>
</evidence>
<dbReference type="AlphaFoldDB" id="A0A8T1LQA1"/>
<dbReference type="PANTHER" id="PTHR47584">
    <property type="match status" value="1"/>
</dbReference>
<evidence type="ECO:0000259" key="2">
    <source>
        <dbReference type="Pfam" id="PF12776"/>
    </source>
</evidence>
<dbReference type="EMBL" id="RCMI01000091">
    <property type="protein sequence ID" value="KAG2936079.1"/>
    <property type="molecule type" value="Genomic_DNA"/>
</dbReference>
<dbReference type="InterPro" id="IPR024752">
    <property type="entry name" value="Myb/SANT-like_dom"/>
</dbReference>
<protein>
    <recommendedName>
        <fullName evidence="2">Myb/SANT-like domain-containing protein</fullName>
    </recommendedName>
</protein>
<dbReference type="Proteomes" id="UP000735874">
    <property type="component" value="Unassembled WGS sequence"/>
</dbReference>
<dbReference type="InterPro" id="IPR045026">
    <property type="entry name" value="LIMYB"/>
</dbReference>
<evidence type="ECO:0000313" key="5">
    <source>
        <dbReference type="Proteomes" id="UP000774804"/>
    </source>
</evidence>
<dbReference type="Pfam" id="PF12776">
    <property type="entry name" value="Myb_DNA-bind_3"/>
    <property type="match status" value="1"/>
</dbReference>
<proteinExistence type="predicted"/>
<evidence type="ECO:0000313" key="3">
    <source>
        <dbReference type="EMBL" id="KAG2857976.1"/>
    </source>
</evidence>
<feature type="region of interest" description="Disordered" evidence="1">
    <location>
        <begin position="147"/>
        <end position="185"/>
    </location>
</feature>
<sequence length="328" mass="37263">MVFSWTQDLTARFINAVLGQVIRLGASFQGNFKKAIWNRIVRDFNHGLPDDQTRDRKQLHKKMAELKKKYRVYSAMKSNSGFGWDPSTDMPTAPDSVWEDVIAAHPQAREFRIRPLFMYLELDTILSQTTATGSFAVYNEEVVGRSRSAPSSLSEFSDSDDGDETEYRSSITGEDAVGHTGQRRHSRNFADHEFKAEDASEDRAAIDQRGVVRRQSVVGRGTPAKRQKTTGEKISESMRVMAEAQESIAVSILTRHNKGRQLSCSDEAIKVFKNMFTDKIPVDQRFRFIKLLATEPNAATMFYGMNDESREYMVRQYLLADNSDSDDN</sequence>
<evidence type="ECO:0000256" key="1">
    <source>
        <dbReference type="SAM" id="MobiDB-lite"/>
    </source>
</evidence>
<dbReference type="Proteomes" id="UP000774804">
    <property type="component" value="Unassembled WGS sequence"/>
</dbReference>
<feature type="domain" description="Myb/SANT-like" evidence="2">
    <location>
        <begin position="4"/>
        <end position="100"/>
    </location>
</feature>
<dbReference type="VEuPathDB" id="FungiDB:PC110_g895"/>
<accession>A0A8T1LQA1</accession>